<feature type="non-terminal residue" evidence="1">
    <location>
        <position position="178"/>
    </location>
</feature>
<protein>
    <recommendedName>
        <fullName evidence="2">ArnR1-like winged helix-turn-helix domain-containing protein</fullName>
    </recommendedName>
</protein>
<dbReference type="EMBL" id="BARS01018789">
    <property type="protein sequence ID" value="GAF85914.1"/>
    <property type="molecule type" value="Genomic_DNA"/>
</dbReference>
<dbReference type="Gene3D" id="1.10.10.10">
    <property type="entry name" value="Winged helix-like DNA-binding domain superfamily/Winged helix DNA-binding domain"/>
    <property type="match status" value="2"/>
</dbReference>
<gene>
    <name evidence="1" type="ORF">S01H1_30521</name>
</gene>
<organism evidence="1">
    <name type="scientific">marine sediment metagenome</name>
    <dbReference type="NCBI Taxonomy" id="412755"/>
    <lineage>
        <taxon>unclassified sequences</taxon>
        <taxon>metagenomes</taxon>
        <taxon>ecological metagenomes</taxon>
    </lineage>
</organism>
<name>X0SY67_9ZZZZ</name>
<evidence type="ECO:0000313" key="1">
    <source>
        <dbReference type="EMBL" id="GAF85914.1"/>
    </source>
</evidence>
<proteinExistence type="predicted"/>
<dbReference type="SUPFAM" id="SSF46785">
    <property type="entry name" value="Winged helix' DNA-binding domain"/>
    <property type="match status" value="2"/>
</dbReference>
<evidence type="ECO:0008006" key="2">
    <source>
        <dbReference type="Google" id="ProtNLM"/>
    </source>
</evidence>
<dbReference type="InterPro" id="IPR036388">
    <property type="entry name" value="WH-like_DNA-bd_sf"/>
</dbReference>
<reference evidence="1" key="1">
    <citation type="journal article" date="2014" name="Front. Microbiol.">
        <title>High frequency of phylogenetically diverse reductive dehalogenase-homologous genes in deep subseafloor sedimentary metagenomes.</title>
        <authorList>
            <person name="Kawai M."/>
            <person name="Futagami T."/>
            <person name="Toyoda A."/>
            <person name="Takaki Y."/>
            <person name="Nishi S."/>
            <person name="Hori S."/>
            <person name="Arai W."/>
            <person name="Tsubouchi T."/>
            <person name="Morono Y."/>
            <person name="Uchiyama I."/>
            <person name="Ito T."/>
            <person name="Fujiyama A."/>
            <person name="Inagaki F."/>
            <person name="Takami H."/>
        </authorList>
    </citation>
    <scope>NUCLEOTIDE SEQUENCE</scope>
    <source>
        <strain evidence="1">Expedition CK06-06</strain>
    </source>
</reference>
<accession>X0SY67</accession>
<dbReference type="AlphaFoldDB" id="X0SY67"/>
<dbReference type="InterPro" id="IPR036390">
    <property type="entry name" value="WH_DNA-bd_sf"/>
</dbReference>
<sequence>MLANNESCEWSNFEQKPVEIPISTLSRHFTKLISKGLIEKFARGQYRITPKGKNKFYELSKERKKERRLSYPPEIILKRGRNYSHWILWTVYNNGFCKRTDFIGEPLSINQSALSKSLSSLIQKGFIVKENKRYIITQSGKSEYSSILQDYDLDRQTILEEERKRIDDITIKTSQFFH</sequence>
<comment type="caution">
    <text evidence="1">The sequence shown here is derived from an EMBL/GenBank/DDBJ whole genome shotgun (WGS) entry which is preliminary data.</text>
</comment>